<proteinExistence type="predicted"/>
<evidence type="ECO:0000313" key="2">
    <source>
        <dbReference type="EMBL" id="MBD3903337.1"/>
    </source>
</evidence>
<organism evidence="2 3">
    <name type="scientific">Chryseobacterium muglaense</name>
    <dbReference type="NCBI Taxonomy" id="2893752"/>
    <lineage>
        <taxon>Bacteria</taxon>
        <taxon>Pseudomonadati</taxon>
        <taxon>Bacteroidota</taxon>
        <taxon>Flavobacteriia</taxon>
        <taxon>Flavobacteriales</taxon>
        <taxon>Weeksellaceae</taxon>
        <taxon>Chryseobacterium group</taxon>
        <taxon>Chryseobacterium</taxon>
    </lineage>
</organism>
<keyword evidence="3" id="KW-1185">Reference proteome</keyword>
<reference evidence="3" key="1">
    <citation type="submission" date="2023-07" db="EMBL/GenBank/DDBJ databases">
        <title>Description of novel Chryseobacterium sp. strain C-2.</title>
        <authorList>
            <person name="Saticioglu I.B."/>
        </authorList>
    </citation>
    <scope>NUCLEOTIDE SEQUENCE [LARGE SCALE GENOMIC DNA]</scope>
    <source>
        <strain evidence="3">C-2</strain>
    </source>
</reference>
<dbReference type="EMBL" id="JACXXP010000001">
    <property type="protein sequence ID" value="MBD3903337.1"/>
    <property type="molecule type" value="Genomic_DNA"/>
</dbReference>
<accession>A0ABR8M1L5</accession>
<feature type="domain" description="RNA polymerase alpha subunit C-terminal" evidence="1">
    <location>
        <begin position="9"/>
        <end position="69"/>
    </location>
</feature>
<sequence>MNTNTNTLKKSIFHTSIESHPLSLRIKEELRFRQIETILQLVRIKKEKLSLLRGFGPKTVREINVYLKELGLKFEMTDRQISIYCEKNQRTNFDSD</sequence>
<evidence type="ECO:0000259" key="1">
    <source>
        <dbReference type="Pfam" id="PF03118"/>
    </source>
</evidence>
<evidence type="ECO:0000313" key="3">
    <source>
        <dbReference type="Proteomes" id="UP000603715"/>
    </source>
</evidence>
<protein>
    <recommendedName>
        <fullName evidence="1">RNA polymerase alpha subunit C-terminal domain-containing protein</fullName>
    </recommendedName>
</protein>
<comment type="caution">
    <text evidence="2">The sequence shown here is derived from an EMBL/GenBank/DDBJ whole genome shotgun (WGS) entry which is preliminary data.</text>
</comment>
<dbReference type="SUPFAM" id="SSF47789">
    <property type="entry name" value="C-terminal domain of RNA polymerase alpha subunit"/>
    <property type="match status" value="1"/>
</dbReference>
<dbReference type="Gene3D" id="1.10.150.20">
    <property type="entry name" value="5' to 3' exonuclease, C-terminal subdomain"/>
    <property type="match status" value="1"/>
</dbReference>
<dbReference type="Pfam" id="PF03118">
    <property type="entry name" value="RNA_pol_A_CTD"/>
    <property type="match status" value="1"/>
</dbReference>
<gene>
    <name evidence="2" type="ORF">IEW27_01830</name>
</gene>
<dbReference type="InterPro" id="IPR011260">
    <property type="entry name" value="RNAP_asu_C"/>
</dbReference>
<dbReference type="Proteomes" id="UP000603715">
    <property type="component" value="Unassembled WGS sequence"/>
</dbReference>
<name>A0ABR8M1L5_9FLAO</name>